<evidence type="ECO:0000313" key="2">
    <source>
        <dbReference type="EMBL" id="MBB5812228.1"/>
    </source>
</evidence>
<accession>A0AA89Q468</accession>
<proteinExistence type="predicted"/>
<evidence type="ECO:0000313" key="3">
    <source>
        <dbReference type="Proteomes" id="UP000579531"/>
    </source>
</evidence>
<keyword evidence="1" id="KW-1133">Transmembrane helix</keyword>
<feature type="transmembrane region" description="Helical" evidence="1">
    <location>
        <begin position="6"/>
        <end position="29"/>
    </location>
</feature>
<keyword evidence="1" id="KW-0472">Membrane</keyword>
<dbReference type="AlphaFoldDB" id="A0AA89Q468"/>
<organism evidence="2 3">
    <name type="scientific">Streptomyces collinus</name>
    <dbReference type="NCBI Taxonomy" id="42684"/>
    <lineage>
        <taxon>Bacteria</taxon>
        <taxon>Bacillati</taxon>
        <taxon>Actinomycetota</taxon>
        <taxon>Actinomycetes</taxon>
        <taxon>Kitasatosporales</taxon>
        <taxon>Streptomycetaceae</taxon>
        <taxon>Streptomyces</taxon>
    </lineage>
</organism>
<dbReference type="EMBL" id="JACHLX010000001">
    <property type="protein sequence ID" value="MBB5812228.1"/>
    <property type="molecule type" value="Genomic_DNA"/>
</dbReference>
<keyword evidence="1" id="KW-0812">Transmembrane</keyword>
<dbReference type="Proteomes" id="UP000579531">
    <property type="component" value="Unassembled WGS sequence"/>
</dbReference>
<protein>
    <submittedName>
        <fullName evidence="2">Uncharacterized protein</fullName>
    </submittedName>
</protein>
<keyword evidence="3" id="KW-1185">Reference proteome</keyword>
<gene>
    <name evidence="2" type="ORF">HNR72_003256</name>
</gene>
<reference evidence="2 3" key="1">
    <citation type="submission" date="2020-08" db="EMBL/GenBank/DDBJ databases">
        <title>Sequencing the genomes of 1000 actinobacteria strains.</title>
        <authorList>
            <person name="Klenk H.-P."/>
        </authorList>
    </citation>
    <scope>NUCLEOTIDE SEQUENCE [LARGE SCALE GENOMIC DNA]</scope>
    <source>
        <strain evidence="2 3">DSM 40129</strain>
    </source>
</reference>
<name>A0AA89Q468_STRCU</name>
<comment type="caution">
    <text evidence="2">The sequence shown here is derived from an EMBL/GenBank/DDBJ whole genome shotgun (WGS) entry which is preliminary data.</text>
</comment>
<dbReference type="GeneID" id="93839671"/>
<sequence length="241" mass="26444">MSLDLAINLAASLIAFLIGLLARTVLTYYRNRRPVARLCRIERHAPVTAVVGTARDRRTLFEADALAAMNIRLSLTRDLKIHSIGTVRSSDFNMAGHADDNLVVIGGPAMNEVWKTYASRLDAPYAFQIVGDHYRIVARDGSASFGEARGASGEVEQDHALVIFAWNPFEPRSRLIMMAGCAYPATMAAPAVLSPDFARQLTRRIDTSEPFALVLSVEDVNGYVPRPKIVAWGQFARQADG</sequence>
<dbReference type="RefSeq" id="WP_184847862.1">
    <property type="nucleotide sequence ID" value="NZ_BAABFE010000010.1"/>
</dbReference>
<evidence type="ECO:0000256" key="1">
    <source>
        <dbReference type="SAM" id="Phobius"/>
    </source>
</evidence>